<evidence type="ECO:0000313" key="1">
    <source>
        <dbReference type="EMBL" id="KAF2632374.1"/>
    </source>
</evidence>
<protein>
    <submittedName>
        <fullName evidence="1">Alpha/beta-hydrolase</fullName>
    </submittedName>
</protein>
<reference evidence="1" key="1">
    <citation type="journal article" date="2020" name="Stud. Mycol.">
        <title>101 Dothideomycetes genomes: a test case for predicting lifestyles and emergence of pathogens.</title>
        <authorList>
            <person name="Haridas S."/>
            <person name="Albert R."/>
            <person name="Binder M."/>
            <person name="Bloem J."/>
            <person name="Labutti K."/>
            <person name="Salamov A."/>
            <person name="Andreopoulos B."/>
            <person name="Baker S."/>
            <person name="Barry K."/>
            <person name="Bills G."/>
            <person name="Bluhm B."/>
            <person name="Cannon C."/>
            <person name="Castanera R."/>
            <person name="Culley D."/>
            <person name="Daum C."/>
            <person name="Ezra D."/>
            <person name="Gonzalez J."/>
            <person name="Henrissat B."/>
            <person name="Kuo A."/>
            <person name="Liang C."/>
            <person name="Lipzen A."/>
            <person name="Lutzoni F."/>
            <person name="Magnuson J."/>
            <person name="Mondo S."/>
            <person name="Nolan M."/>
            <person name="Ohm R."/>
            <person name="Pangilinan J."/>
            <person name="Park H.-J."/>
            <person name="Ramirez L."/>
            <person name="Alfaro M."/>
            <person name="Sun H."/>
            <person name="Tritt A."/>
            <person name="Yoshinaga Y."/>
            <person name="Zwiers L.-H."/>
            <person name="Turgeon B."/>
            <person name="Goodwin S."/>
            <person name="Spatafora J."/>
            <person name="Crous P."/>
            <person name="Grigoriev I."/>
        </authorList>
    </citation>
    <scope>NUCLEOTIDE SEQUENCE</scope>
    <source>
        <strain evidence="1">CBS 525.71</strain>
    </source>
</reference>
<proteinExistence type="predicted"/>
<name>A0ACB6SEA7_9PLEO</name>
<organism evidence="1 2">
    <name type="scientific">Macroventuria anomochaeta</name>
    <dbReference type="NCBI Taxonomy" id="301207"/>
    <lineage>
        <taxon>Eukaryota</taxon>
        <taxon>Fungi</taxon>
        <taxon>Dikarya</taxon>
        <taxon>Ascomycota</taxon>
        <taxon>Pezizomycotina</taxon>
        <taxon>Dothideomycetes</taxon>
        <taxon>Pleosporomycetidae</taxon>
        <taxon>Pleosporales</taxon>
        <taxon>Pleosporineae</taxon>
        <taxon>Didymellaceae</taxon>
        <taxon>Macroventuria</taxon>
    </lineage>
</organism>
<sequence>MADNGGQHAISTDNFESEISRLTHAAYLDPLNQAFANETTAQPPLENLTIEQFRATVEQIQQHEPLPAGGPNGKLPVVFLFHGGAWTARSVNTHDSLCQDITRQTGFAVVFPEYTLAPEARYPTQQEQCYAVVKWIREHGNMQGLSQDLFAIAGDTAGGQLTIAVSIIASTRKPTIPITYQVFTKPVTDTVTTDRDTPSSYQFFNGPFVTIPDADDRTSELATPRNIFPRNAAKQPPTLILCAATDILKDDDILFGEVLQKAGVDVCILTGHGQLHDSVLFEATRYGATPRAMVRLVAAQLKDALASTKEENVETREKRWWEGAEKFRLAPFDCSIRMRTHPPSFTNIETPPPQPNNRQRLLKAACGNQHVLACDAIILKGLWLHMLLKLSPQCPADSPRCCAASKP</sequence>
<dbReference type="EMBL" id="MU006703">
    <property type="protein sequence ID" value="KAF2632374.1"/>
    <property type="molecule type" value="Genomic_DNA"/>
</dbReference>
<comment type="caution">
    <text evidence="1">The sequence shown here is derived from an EMBL/GenBank/DDBJ whole genome shotgun (WGS) entry which is preliminary data.</text>
</comment>
<dbReference type="Proteomes" id="UP000799754">
    <property type="component" value="Unassembled WGS sequence"/>
</dbReference>
<evidence type="ECO:0000313" key="2">
    <source>
        <dbReference type="Proteomes" id="UP000799754"/>
    </source>
</evidence>
<gene>
    <name evidence="1" type="ORF">BU25DRAFT_418067</name>
</gene>
<keyword evidence="2" id="KW-1185">Reference proteome</keyword>
<accession>A0ACB6SEA7</accession>